<protein>
    <recommendedName>
        <fullName evidence="4">DUF2934 domain-containing protein</fullName>
    </recommendedName>
</protein>
<feature type="compositionally biased region" description="Low complexity" evidence="1">
    <location>
        <begin position="51"/>
        <end position="65"/>
    </location>
</feature>
<accession>A0ABP3QF64</accession>
<sequence length="81" mass="9173">MSKSRPTTFSDYEVRVRAYRIWERSGRPDGCAEEHWREALAELEAERRAETAVQVPPQPDVSQQPTRTVADKSGNAEDKAA</sequence>
<feature type="region of interest" description="Disordered" evidence="1">
    <location>
        <begin position="47"/>
        <end position="81"/>
    </location>
</feature>
<name>A0ABP3QF64_9PROT</name>
<proteinExistence type="predicted"/>
<dbReference type="Proteomes" id="UP001499951">
    <property type="component" value="Unassembled WGS sequence"/>
</dbReference>
<evidence type="ECO:0000313" key="3">
    <source>
        <dbReference type="Proteomes" id="UP001499951"/>
    </source>
</evidence>
<dbReference type="RefSeq" id="WP_166937460.1">
    <property type="nucleotide sequence ID" value="NZ_BAAADD010000013.1"/>
</dbReference>
<comment type="caution">
    <text evidence="2">The sequence shown here is derived from an EMBL/GenBank/DDBJ whole genome shotgun (WGS) entry which is preliminary data.</text>
</comment>
<evidence type="ECO:0008006" key="4">
    <source>
        <dbReference type="Google" id="ProtNLM"/>
    </source>
</evidence>
<gene>
    <name evidence="2" type="ORF">GCM10008942_40680</name>
</gene>
<evidence type="ECO:0000313" key="2">
    <source>
        <dbReference type="EMBL" id="GAA0587517.1"/>
    </source>
</evidence>
<organism evidence="2 3">
    <name type="scientific">Rhizomicrobium electricum</name>
    <dbReference type="NCBI Taxonomy" id="480070"/>
    <lineage>
        <taxon>Bacteria</taxon>
        <taxon>Pseudomonadati</taxon>
        <taxon>Pseudomonadota</taxon>
        <taxon>Alphaproteobacteria</taxon>
        <taxon>Micropepsales</taxon>
        <taxon>Micropepsaceae</taxon>
        <taxon>Rhizomicrobium</taxon>
    </lineage>
</organism>
<evidence type="ECO:0000256" key="1">
    <source>
        <dbReference type="SAM" id="MobiDB-lite"/>
    </source>
</evidence>
<keyword evidence="3" id="KW-1185">Reference proteome</keyword>
<dbReference type="InterPro" id="IPR021327">
    <property type="entry name" value="DUF2934"/>
</dbReference>
<reference evidence="3" key="1">
    <citation type="journal article" date="2019" name="Int. J. Syst. Evol. Microbiol.">
        <title>The Global Catalogue of Microorganisms (GCM) 10K type strain sequencing project: providing services to taxonomists for standard genome sequencing and annotation.</title>
        <authorList>
            <consortium name="The Broad Institute Genomics Platform"/>
            <consortium name="The Broad Institute Genome Sequencing Center for Infectious Disease"/>
            <person name="Wu L."/>
            <person name="Ma J."/>
        </authorList>
    </citation>
    <scope>NUCLEOTIDE SEQUENCE [LARGE SCALE GENOMIC DNA]</scope>
    <source>
        <strain evidence="3">JCM 15089</strain>
    </source>
</reference>
<dbReference type="EMBL" id="BAAADD010000013">
    <property type="protein sequence ID" value="GAA0587517.1"/>
    <property type="molecule type" value="Genomic_DNA"/>
</dbReference>
<dbReference type="Pfam" id="PF11154">
    <property type="entry name" value="DUF2934"/>
    <property type="match status" value="1"/>
</dbReference>